<accession>A0A1H5TJ47</accession>
<feature type="chain" id="PRO_5009285082" evidence="1">
    <location>
        <begin position="23"/>
        <end position="317"/>
    </location>
</feature>
<feature type="signal peptide" evidence="1">
    <location>
        <begin position="1"/>
        <end position="22"/>
    </location>
</feature>
<dbReference type="RefSeq" id="WP_091766974.1">
    <property type="nucleotide sequence ID" value="NZ_FNUV01000002.1"/>
</dbReference>
<evidence type="ECO:0000313" key="2">
    <source>
        <dbReference type="EMBL" id="SEF62786.1"/>
    </source>
</evidence>
<name>A0A1H5TJ47_XYLRU</name>
<keyword evidence="1" id="KW-0732">Signal</keyword>
<organism evidence="2 3">
    <name type="scientific">Xylanibacter ruminicola</name>
    <name type="common">Prevotella ruminicola</name>
    <dbReference type="NCBI Taxonomy" id="839"/>
    <lineage>
        <taxon>Bacteria</taxon>
        <taxon>Pseudomonadati</taxon>
        <taxon>Bacteroidota</taxon>
        <taxon>Bacteroidia</taxon>
        <taxon>Bacteroidales</taxon>
        <taxon>Prevotellaceae</taxon>
        <taxon>Xylanibacter</taxon>
    </lineage>
</organism>
<evidence type="ECO:0000256" key="1">
    <source>
        <dbReference type="SAM" id="SignalP"/>
    </source>
</evidence>
<evidence type="ECO:0000313" key="3">
    <source>
        <dbReference type="Proteomes" id="UP000236735"/>
    </source>
</evidence>
<dbReference type="AlphaFoldDB" id="A0A1H5TJ47"/>
<dbReference type="PROSITE" id="PS51257">
    <property type="entry name" value="PROKAR_LIPOPROTEIN"/>
    <property type="match status" value="1"/>
</dbReference>
<dbReference type="Proteomes" id="UP000236735">
    <property type="component" value="Unassembled WGS sequence"/>
</dbReference>
<sequence>MKKVIYLILVTVFFITVTSCNSNDDGVQKGIDIPGITIDGDADCCSAEEAIQIYNFLQTVKVVPELTAEIDSKYRVSVYTRTGSLHTGYNDLYFVATKLTTGNYIKEFTVSNFKPLMYMTKMKMQHSTPISGIVKSFNSNFTAVKQGWISLLMPTSDAGYWTLAYDANVLGQKGGVSPTEVKVDGLPVGQEWLKSFKIGGNTYYLSLVNPADWITGSNEIQAYISVKSLTGTDPYELATEQFVIDIDPRMPDMGHHTSPDNAALTLQTDGSYRGKINLTMTGLWRIHLTVKDVKGNIVAGGDNLKDGFSSLYWDVTL</sequence>
<dbReference type="EMBL" id="FNUV01000002">
    <property type="protein sequence ID" value="SEF62786.1"/>
    <property type="molecule type" value="Genomic_DNA"/>
</dbReference>
<proteinExistence type="predicted"/>
<gene>
    <name evidence="2" type="ORF">SAMN05216354_1092</name>
</gene>
<reference evidence="2 3" key="1">
    <citation type="submission" date="2016-10" db="EMBL/GenBank/DDBJ databases">
        <authorList>
            <person name="de Groot N.N."/>
        </authorList>
    </citation>
    <scope>NUCLEOTIDE SEQUENCE [LARGE SCALE GENOMIC DNA]</scope>
    <source>
        <strain evidence="2 3">AR32</strain>
    </source>
</reference>
<protein>
    <submittedName>
        <fullName evidence="2">YtkA-like</fullName>
    </submittedName>
</protein>